<accession>A0A4Y8KTZ0</accession>
<dbReference type="Pfam" id="PF00266">
    <property type="entry name" value="Aminotran_5"/>
    <property type="match status" value="1"/>
</dbReference>
<protein>
    <recommendedName>
        <fullName evidence="3 8">Cysteine desulfurase</fullName>
        <ecNumber evidence="3 8">2.8.1.7</ecNumber>
    </recommendedName>
</protein>
<evidence type="ECO:0000259" key="9">
    <source>
        <dbReference type="Pfam" id="PF00266"/>
    </source>
</evidence>
<dbReference type="InterPro" id="IPR020578">
    <property type="entry name" value="Aminotrans_V_PyrdxlP_BS"/>
</dbReference>
<dbReference type="OrthoDB" id="9804366at2"/>
<evidence type="ECO:0000256" key="5">
    <source>
        <dbReference type="ARBA" id="ARBA00022898"/>
    </source>
</evidence>
<reference evidence="10 11" key="1">
    <citation type="submission" date="2019-03" db="EMBL/GenBank/DDBJ databases">
        <title>Genomics of glacier-inhabiting Cryobacterium strains.</title>
        <authorList>
            <person name="Liu Q."/>
            <person name="Xin Y.-H."/>
        </authorList>
    </citation>
    <scope>NUCLEOTIDE SEQUENCE [LARGE SCALE GENOMIC DNA]</scope>
    <source>
        <strain evidence="10 11">CGMCC 1.4292</strain>
    </source>
</reference>
<evidence type="ECO:0000256" key="3">
    <source>
        <dbReference type="ARBA" id="ARBA00012239"/>
    </source>
</evidence>
<sequence>MTSLVPPTMMAPTLTAAEVERIRNDFPVLAQLVNGHPLNYLDSGATSQNPISVMEAEQEYYEQRNAAVHRGAHTLAVGATEVFEAARETVASFIGAESTELVWTSNATEAINLVAYSFSNASLGLGGEAAKRFALAGGDEIVVTEMEHHANLIPWQQLALRTGATLRFIPVHDDGTLDLVAAAEIVGTHTRVLAFTHASNVTGGINPVAELVRLARRVGALVVLDACQSVPHLPVNVVELDVDFAVFSGHKMLGPTGIGALYGKAELLADMPPFLTGGSMITTVSMHEAEFLAPPQRFEAGTQRISQAIALAAAVDYLRETGMARIAGWEATLGQRLMEGLGEIPGIRVLGPGIGVERLGLASFEVVGVHAHDVGQYLDDAGIAVRVGHHCAQPLHRRLGVTASTRASTYLYTTTDEVDQFLATLREVAPFFGVTP</sequence>
<evidence type="ECO:0000313" key="10">
    <source>
        <dbReference type="EMBL" id="TFD82303.1"/>
    </source>
</evidence>
<comment type="similarity">
    <text evidence="2 8">Belongs to the class-V pyridoxal-phosphate-dependent aminotransferase family. Csd subfamily.</text>
</comment>
<evidence type="ECO:0000256" key="8">
    <source>
        <dbReference type="RuleBase" id="RU004506"/>
    </source>
</evidence>
<dbReference type="InterPro" id="IPR015424">
    <property type="entry name" value="PyrdxlP-dep_Trfase"/>
</dbReference>
<dbReference type="InterPro" id="IPR015422">
    <property type="entry name" value="PyrdxlP-dep_Trfase_small"/>
</dbReference>
<dbReference type="EMBL" id="SOHQ01000001">
    <property type="protein sequence ID" value="TFD82303.1"/>
    <property type="molecule type" value="Genomic_DNA"/>
</dbReference>
<evidence type="ECO:0000256" key="2">
    <source>
        <dbReference type="ARBA" id="ARBA00010447"/>
    </source>
</evidence>
<dbReference type="SUPFAM" id="SSF53383">
    <property type="entry name" value="PLP-dependent transferases"/>
    <property type="match status" value="1"/>
</dbReference>
<evidence type="ECO:0000313" key="11">
    <source>
        <dbReference type="Proteomes" id="UP000298218"/>
    </source>
</evidence>
<dbReference type="InterPro" id="IPR010970">
    <property type="entry name" value="Cys_dSase_SufS"/>
</dbReference>
<name>A0A4Y8KTZ0_9MICO</name>
<comment type="cofactor">
    <cofactor evidence="1 7">
        <name>pyridoxal 5'-phosphate</name>
        <dbReference type="ChEBI" id="CHEBI:597326"/>
    </cofactor>
</comment>
<dbReference type="PROSITE" id="PS00595">
    <property type="entry name" value="AA_TRANSFER_CLASS_5"/>
    <property type="match status" value="1"/>
</dbReference>
<dbReference type="InterPro" id="IPR015421">
    <property type="entry name" value="PyrdxlP-dep_Trfase_major"/>
</dbReference>
<keyword evidence="5 8" id="KW-0663">Pyridoxal phosphate</keyword>
<evidence type="ECO:0000256" key="7">
    <source>
        <dbReference type="RuleBase" id="RU004504"/>
    </source>
</evidence>
<dbReference type="InterPro" id="IPR000192">
    <property type="entry name" value="Aminotrans_V_dom"/>
</dbReference>
<dbReference type="Gene3D" id="3.90.1150.10">
    <property type="entry name" value="Aspartate Aminotransferase, domain 1"/>
    <property type="match status" value="1"/>
</dbReference>
<dbReference type="NCBIfam" id="TIGR01979">
    <property type="entry name" value="sufS"/>
    <property type="match status" value="1"/>
</dbReference>
<organism evidence="10 11">
    <name type="scientific">Cryobacterium psychrophilum</name>
    <dbReference type="NCBI Taxonomy" id="41988"/>
    <lineage>
        <taxon>Bacteria</taxon>
        <taxon>Bacillati</taxon>
        <taxon>Actinomycetota</taxon>
        <taxon>Actinomycetes</taxon>
        <taxon>Micrococcales</taxon>
        <taxon>Microbacteriaceae</taxon>
        <taxon>Cryobacterium</taxon>
    </lineage>
</organism>
<comment type="catalytic activity">
    <reaction evidence="6 8">
        <text>(sulfur carrier)-H + L-cysteine = (sulfur carrier)-SH + L-alanine</text>
        <dbReference type="Rhea" id="RHEA:43892"/>
        <dbReference type="Rhea" id="RHEA-COMP:14737"/>
        <dbReference type="Rhea" id="RHEA-COMP:14739"/>
        <dbReference type="ChEBI" id="CHEBI:29917"/>
        <dbReference type="ChEBI" id="CHEBI:35235"/>
        <dbReference type="ChEBI" id="CHEBI:57972"/>
        <dbReference type="ChEBI" id="CHEBI:64428"/>
        <dbReference type="EC" id="2.8.1.7"/>
    </reaction>
</comment>
<dbReference type="Proteomes" id="UP000298218">
    <property type="component" value="Unassembled WGS sequence"/>
</dbReference>
<dbReference type="GO" id="GO:0006534">
    <property type="term" value="P:cysteine metabolic process"/>
    <property type="evidence" value="ECO:0007669"/>
    <property type="project" value="UniProtKB-UniRule"/>
</dbReference>
<dbReference type="GO" id="GO:0031071">
    <property type="term" value="F:cysteine desulfurase activity"/>
    <property type="evidence" value="ECO:0007669"/>
    <property type="project" value="UniProtKB-UniRule"/>
</dbReference>
<comment type="function">
    <text evidence="8">Catalyzes the removal of elemental sulfur and selenium atoms from L-cysteine, L-cystine, L-selenocysteine, and L-selenocystine to produce L-alanine.</text>
</comment>
<proteinExistence type="inferred from homology"/>
<gene>
    <name evidence="10" type="primary">sufS</name>
    <name evidence="10" type="ORF">E3T53_00025</name>
</gene>
<dbReference type="CDD" id="cd06453">
    <property type="entry name" value="SufS_like"/>
    <property type="match status" value="1"/>
</dbReference>
<keyword evidence="4 8" id="KW-0808">Transferase</keyword>
<evidence type="ECO:0000256" key="6">
    <source>
        <dbReference type="ARBA" id="ARBA00050776"/>
    </source>
</evidence>
<evidence type="ECO:0000256" key="1">
    <source>
        <dbReference type="ARBA" id="ARBA00001933"/>
    </source>
</evidence>
<feature type="domain" description="Aminotransferase class V" evidence="9">
    <location>
        <begin position="40"/>
        <end position="421"/>
    </location>
</feature>
<dbReference type="Gene3D" id="3.40.640.10">
    <property type="entry name" value="Type I PLP-dependent aspartate aminotransferase-like (Major domain)"/>
    <property type="match status" value="1"/>
</dbReference>
<evidence type="ECO:0000256" key="4">
    <source>
        <dbReference type="ARBA" id="ARBA00022679"/>
    </source>
</evidence>
<comment type="caution">
    <text evidence="10">The sequence shown here is derived from an EMBL/GenBank/DDBJ whole genome shotgun (WGS) entry which is preliminary data.</text>
</comment>
<dbReference type="PANTHER" id="PTHR43586">
    <property type="entry name" value="CYSTEINE DESULFURASE"/>
    <property type="match status" value="1"/>
</dbReference>
<dbReference type="EC" id="2.8.1.7" evidence="3 8"/>
<dbReference type="AlphaFoldDB" id="A0A4Y8KTZ0"/>
<keyword evidence="11" id="KW-1185">Reference proteome</keyword>
<dbReference type="GO" id="GO:0030170">
    <property type="term" value="F:pyridoxal phosphate binding"/>
    <property type="evidence" value="ECO:0007669"/>
    <property type="project" value="UniProtKB-UniRule"/>
</dbReference>
<dbReference type="RefSeq" id="WP_134171688.1">
    <property type="nucleotide sequence ID" value="NZ_SODI01000001.1"/>
</dbReference>
<dbReference type="PANTHER" id="PTHR43586:SF8">
    <property type="entry name" value="CYSTEINE DESULFURASE 1, CHLOROPLASTIC"/>
    <property type="match status" value="1"/>
</dbReference>